<evidence type="ECO:0000256" key="1">
    <source>
        <dbReference type="SAM" id="MobiDB-lite"/>
    </source>
</evidence>
<sequence length="402" mass="42176">MVPLLGTRRIGVQSATLAIPLPVSPTPAECAAILKALVKHLLFQRAQIPYLYDELLRAAQERQRAEARAAAAVQASGSVRRARRRRHTPKGDKRLLKFLGKAEELMAAIDAALRSCGVPRRAFVLLGSSTSRPREVYELLLPPSAVTPPPPAPADATAAAEAAAQHLQLNQAQQQLATAAGSGEVAAPPSAAGGRPKLSRSDRLCLLAMRQLVVAGGELPEGTAHTAPCKVFLLLEGPSSPESGSSSGAAEAQPQEVAQEAPPGFAVKRTFKLNMRRGTHLKLLLGQHPEPVPQHPVQQEERQAAAQAECGGGSDMETGSCSECDSESGLPLSQHLSQLPDAPSQLPAATPCRSQRQRPQSLGQAAEREQPAGSLWFLCKTAPKGLNSGASDDGAAAGFEGI</sequence>
<dbReference type="EMBL" id="SIDB01000001">
    <property type="protein sequence ID" value="KAI3438944.1"/>
    <property type="molecule type" value="Genomic_DNA"/>
</dbReference>
<feature type="region of interest" description="Disordered" evidence="1">
    <location>
        <begin position="172"/>
        <end position="198"/>
    </location>
</feature>
<keyword evidence="3" id="KW-1185">Reference proteome</keyword>
<feature type="compositionally biased region" description="Polar residues" evidence="1">
    <location>
        <begin position="352"/>
        <end position="363"/>
    </location>
</feature>
<reference evidence="2" key="1">
    <citation type="journal article" date="2019" name="Plant J.">
        <title>Chlorella vulgaris genome assembly and annotation reveals the molecular basis for metabolic acclimation to high light conditions.</title>
        <authorList>
            <person name="Cecchin M."/>
            <person name="Marcolungo L."/>
            <person name="Rossato M."/>
            <person name="Girolomoni L."/>
            <person name="Cosentino E."/>
            <person name="Cuine S."/>
            <person name="Li-Beisson Y."/>
            <person name="Delledonne M."/>
            <person name="Ballottari M."/>
        </authorList>
    </citation>
    <scope>NUCLEOTIDE SEQUENCE</scope>
    <source>
        <strain evidence="2">211/11P</strain>
    </source>
</reference>
<dbReference type="GO" id="GO:0007096">
    <property type="term" value="P:regulation of exit from mitosis"/>
    <property type="evidence" value="ECO:0007669"/>
    <property type="project" value="InterPro"/>
</dbReference>
<proteinExistence type="predicted"/>
<feature type="compositionally biased region" description="Low complexity" evidence="1">
    <location>
        <begin position="239"/>
        <end position="263"/>
    </location>
</feature>
<accession>A0A9D4U169</accession>
<dbReference type="InterPro" id="IPR053729">
    <property type="entry name" value="MAD2L1BP_domain_sf"/>
</dbReference>
<dbReference type="OrthoDB" id="6334764at2759"/>
<feature type="region of interest" description="Disordered" evidence="1">
    <location>
        <begin position="287"/>
        <end position="369"/>
    </location>
</feature>
<organism evidence="2 3">
    <name type="scientific">Chlorella vulgaris</name>
    <name type="common">Green alga</name>
    <dbReference type="NCBI Taxonomy" id="3077"/>
    <lineage>
        <taxon>Eukaryota</taxon>
        <taxon>Viridiplantae</taxon>
        <taxon>Chlorophyta</taxon>
        <taxon>core chlorophytes</taxon>
        <taxon>Trebouxiophyceae</taxon>
        <taxon>Chlorellales</taxon>
        <taxon>Chlorellaceae</taxon>
        <taxon>Chlorella clade</taxon>
        <taxon>Chlorella</taxon>
    </lineage>
</organism>
<dbReference type="Gene3D" id="3.30.900.20">
    <property type="match status" value="1"/>
</dbReference>
<dbReference type="Pfam" id="PF06581">
    <property type="entry name" value="p31comet"/>
    <property type="match status" value="1"/>
</dbReference>
<dbReference type="InterPro" id="IPR009511">
    <property type="entry name" value="MAD1/Cdc20-bound-Mad2-bd"/>
</dbReference>
<dbReference type="AlphaFoldDB" id="A0A9D4U169"/>
<dbReference type="PANTHER" id="PTHR15681">
    <property type="entry name" value="MAD2L1-BINDING PROTEIN"/>
    <property type="match status" value="1"/>
</dbReference>
<evidence type="ECO:0000313" key="2">
    <source>
        <dbReference type="EMBL" id="KAI3438944.1"/>
    </source>
</evidence>
<dbReference type="GO" id="GO:0005634">
    <property type="term" value="C:nucleus"/>
    <property type="evidence" value="ECO:0007669"/>
    <property type="project" value="InterPro"/>
</dbReference>
<reference evidence="2" key="2">
    <citation type="submission" date="2020-11" db="EMBL/GenBank/DDBJ databases">
        <authorList>
            <person name="Cecchin M."/>
            <person name="Marcolungo L."/>
            <person name="Rossato M."/>
            <person name="Girolomoni L."/>
            <person name="Cosentino E."/>
            <person name="Cuine S."/>
            <person name="Li-Beisson Y."/>
            <person name="Delledonne M."/>
            <person name="Ballottari M."/>
        </authorList>
    </citation>
    <scope>NUCLEOTIDE SEQUENCE</scope>
    <source>
        <strain evidence="2">211/11P</strain>
        <tissue evidence="2">Whole cell</tissue>
    </source>
</reference>
<evidence type="ECO:0000313" key="3">
    <source>
        <dbReference type="Proteomes" id="UP001055712"/>
    </source>
</evidence>
<dbReference type="PANTHER" id="PTHR15681:SF1">
    <property type="entry name" value="MAD2L1-BINDING PROTEIN"/>
    <property type="match status" value="1"/>
</dbReference>
<protein>
    <submittedName>
        <fullName evidence="2">Uncharacterized protein</fullName>
    </submittedName>
</protein>
<name>A0A9D4U169_CHLVU</name>
<feature type="region of interest" description="Disordered" evidence="1">
    <location>
        <begin position="239"/>
        <end position="265"/>
    </location>
</feature>
<comment type="caution">
    <text evidence="2">The sequence shown here is derived from an EMBL/GenBank/DDBJ whole genome shotgun (WGS) entry which is preliminary data.</text>
</comment>
<dbReference type="Proteomes" id="UP001055712">
    <property type="component" value="Unassembled WGS sequence"/>
</dbReference>
<gene>
    <name evidence="2" type="ORF">D9Q98_001358</name>
</gene>